<evidence type="ECO:0000256" key="4">
    <source>
        <dbReference type="ARBA" id="ARBA00022737"/>
    </source>
</evidence>
<gene>
    <name evidence="13" type="ORF">SSDC_00955</name>
</gene>
<evidence type="ECO:0000256" key="1">
    <source>
        <dbReference type="ARBA" id="ARBA00004651"/>
    </source>
</evidence>
<feature type="domain" description="CNNM transmembrane" evidence="12">
    <location>
        <begin position="1"/>
        <end position="196"/>
    </location>
</feature>
<evidence type="ECO:0000256" key="3">
    <source>
        <dbReference type="ARBA" id="ARBA00022692"/>
    </source>
</evidence>
<evidence type="ECO:0000259" key="12">
    <source>
        <dbReference type="PROSITE" id="PS51846"/>
    </source>
</evidence>
<name>S5RLS8_9PROT</name>
<keyword evidence="6 8" id="KW-0129">CBS domain</keyword>
<dbReference type="PROSITE" id="PS51846">
    <property type="entry name" value="CNNM"/>
    <property type="match status" value="1"/>
</dbReference>
<proteinExistence type="predicted"/>
<keyword evidence="3 9" id="KW-0812">Transmembrane</keyword>
<sequence length="433" mass="49360">MNIIIIIGLIFLNGIFSMSEIAIITSKRVRLKKLIEKGSIGALSALILSENPIHFFSTVQIGITLISIFNGAFGESSLVASLTPKIRFFSLMRDHAHEISLVIVVFSITFFSLIFGELIPKRIAMQYSEKAASIISPLMLFLLKLMGPFVKILTISTESILDIFNIKYKKNDLITEEEIYKLFREGFDIGIFNKIEYNLASRALKLDDQCAITLMTPRMKVNFINIDDNIEKNLIKILDSSYNYFPVYKKSISKIIGTLNTKTLFKKIISNRSIVNIDITSAIQPPLFIPETISTMQLLETFKKNKSELSLVIDEYGELEGIITINDIIHSLIGDISNSYQEEIEFCEDGSWIISASMTFDRFKELLSNQVNFPVKISRNYHTLAGFVMTFLGHIPKISENFIWKNIKIEVIDMNNNKIERLLVTILNDKNKY</sequence>
<evidence type="ECO:0000256" key="8">
    <source>
        <dbReference type="PROSITE-ProRule" id="PRU00703"/>
    </source>
</evidence>
<evidence type="ECO:0000313" key="14">
    <source>
        <dbReference type="Proteomes" id="UP000015216"/>
    </source>
</evidence>
<dbReference type="InterPro" id="IPR051676">
    <property type="entry name" value="UPF0053_domain"/>
</dbReference>
<dbReference type="InterPro" id="IPR002550">
    <property type="entry name" value="CNNM"/>
</dbReference>
<dbReference type="Pfam" id="PF01595">
    <property type="entry name" value="CNNM"/>
    <property type="match status" value="1"/>
</dbReference>
<evidence type="ECO:0000256" key="10">
    <source>
        <dbReference type="SAM" id="Phobius"/>
    </source>
</evidence>
<keyword evidence="14" id="KW-1185">Reference proteome</keyword>
<protein>
    <submittedName>
        <fullName evidence="13">Hemolysin</fullName>
    </submittedName>
</protein>
<feature type="transmembrane region" description="Helical" evidence="10">
    <location>
        <begin position="99"/>
        <end position="119"/>
    </location>
</feature>
<evidence type="ECO:0000256" key="9">
    <source>
        <dbReference type="PROSITE-ProRule" id="PRU01193"/>
    </source>
</evidence>
<evidence type="ECO:0000256" key="2">
    <source>
        <dbReference type="ARBA" id="ARBA00022475"/>
    </source>
</evidence>
<dbReference type="EMBL" id="CP003468">
    <property type="protein sequence ID" value="AGS06881.1"/>
    <property type="molecule type" value="Genomic_DNA"/>
</dbReference>
<reference evidence="13 14" key="1">
    <citation type="journal article" date="2013" name="Curr. Biol.">
        <title>Defensive bacteriome symbiont with a drastically reduced genome.</title>
        <authorList>
            <person name="Nakabachi A."/>
            <person name="Ueoka R."/>
            <person name="Oshima K."/>
            <person name="Teta R."/>
            <person name="Mangoni A."/>
            <person name="Gurgui M."/>
            <person name="Oldham N.J."/>
            <person name="van Echten-Deckert G."/>
            <person name="Okamura K."/>
            <person name="Yamamoto K."/>
            <person name="Inoue H."/>
            <person name="Ohkuma M."/>
            <person name="Hongoh Y."/>
            <person name="Miyagishima S.Y."/>
            <person name="Hattori M."/>
            <person name="Piel J."/>
            <person name="Fukatsu T."/>
        </authorList>
    </citation>
    <scope>NUCLEOTIDE SEQUENCE [LARGE SCALE GENOMIC DNA]</scope>
    <source>
        <strain evidence="13 14">DC</strain>
    </source>
</reference>
<dbReference type="PANTHER" id="PTHR43099">
    <property type="entry name" value="UPF0053 PROTEIN YRKA"/>
    <property type="match status" value="1"/>
</dbReference>
<dbReference type="Gene3D" id="3.30.465.10">
    <property type="match status" value="1"/>
</dbReference>
<dbReference type="CDD" id="cd04590">
    <property type="entry name" value="CBS_pair_CorC_HlyC_assoc"/>
    <property type="match status" value="1"/>
</dbReference>
<accession>S5RLS8</accession>
<evidence type="ECO:0000256" key="5">
    <source>
        <dbReference type="ARBA" id="ARBA00022989"/>
    </source>
</evidence>
<dbReference type="InterPro" id="IPR044751">
    <property type="entry name" value="Ion_transp-like_CBS"/>
</dbReference>
<dbReference type="InterPro" id="IPR016169">
    <property type="entry name" value="FAD-bd_PCMH_sub2"/>
</dbReference>
<dbReference type="eggNOG" id="COG1253">
    <property type="taxonomic scope" value="Bacteria"/>
</dbReference>
<keyword evidence="7 9" id="KW-0472">Membrane</keyword>
<dbReference type="STRING" id="669502.SSDC_00955"/>
<dbReference type="Pfam" id="PF03471">
    <property type="entry name" value="CorC_HlyC"/>
    <property type="match status" value="1"/>
</dbReference>
<dbReference type="InterPro" id="IPR036318">
    <property type="entry name" value="FAD-bd_PCMH-like_sf"/>
</dbReference>
<evidence type="ECO:0000313" key="13">
    <source>
        <dbReference type="EMBL" id="AGS06881.1"/>
    </source>
</evidence>
<dbReference type="InterPro" id="IPR005170">
    <property type="entry name" value="Transptr-assoc_dom"/>
</dbReference>
<evidence type="ECO:0000256" key="7">
    <source>
        <dbReference type="ARBA" id="ARBA00023136"/>
    </source>
</evidence>
<dbReference type="InterPro" id="IPR000644">
    <property type="entry name" value="CBS_dom"/>
</dbReference>
<dbReference type="GO" id="GO:0005886">
    <property type="term" value="C:plasma membrane"/>
    <property type="evidence" value="ECO:0007669"/>
    <property type="project" value="UniProtKB-SubCell"/>
</dbReference>
<dbReference type="PROSITE" id="PS51371">
    <property type="entry name" value="CBS"/>
    <property type="match status" value="1"/>
</dbReference>
<dbReference type="GO" id="GO:0050660">
    <property type="term" value="F:flavin adenine dinucleotide binding"/>
    <property type="evidence" value="ECO:0007669"/>
    <property type="project" value="InterPro"/>
</dbReference>
<dbReference type="SUPFAM" id="SSF56176">
    <property type="entry name" value="FAD-binding/transporter-associated domain-like"/>
    <property type="match status" value="1"/>
</dbReference>
<feature type="transmembrane region" description="Helical" evidence="10">
    <location>
        <begin position="53"/>
        <end position="73"/>
    </location>
</feature>
<dbReference type="HOGENOM" id="CLU_015237_4_0_4"/>
<dbReference type="KEGG" id="ssdc:SSDC_00955"/>
<feature type="domain" description="CBS" evidence="11">
    <location>
        <begin position="279"/>
        <end position="343"/>
    </location>
</feature>
<dbReference type="GeneID" id="301553056"/>
<dbReference type="AlphaFoldDB" id="S5RLS8"/>
<dbReference type="Proteomes" id="UP000015216">
    <property type="component" value="Chromosome"/>
</dbReference>
<organism evidence="13 14">
    <name type="scientific">Candidatus Profftella armatura</name>
    <dbReference type="NCBI Taxonomy" id="669502"/>
    <lineage>
        <taxon>Bacteria</taxon>
        <taxon>Pseudomonadati</taxon>
        <taxon>Pseudomonadota</taxon>
        <taxon>Betaproteobacteria</taxon>
        <taxon>Candidatus Profftella</taxon>
    </lineage>
</organism>
<dbReference type="RefSeq" id="WP_020915456.1">
    <property type="nucleotide sequence ID" value="NC_021885.1"/>
</dbReference>
<dbReference type="SUPFAM" id="SSF54631">
    <property type="entry name" value="CBS-domain pair"/>
    <property type="match status" value="1"/>
</dbReference>
<keyword evidence="4" id="KW-0677">Repeat</keyword>
<evidence type="ECO:0000259" key="11">
    <source>
        <dbReference type="PROSITE" id="PS51371"/>
    </source>
</evidence>
<keyword evidence="2" id="KW-1003">Cell membrane</keyword>
<evidence type="ECO:0000256" key="6">
    <source>
        <dbReference type="ARBA" id="ARBA00023122"/>
    </source>
</evidence>
<dbReference type="OrthoDB" id="9797674at2"/>
<dbReference type="InterPro" id="IPR046342">
    <property type="entry name" value="CBS_dom_sf"/>
</dbReference>
<dbReference type="PATRIC" id="fig|669502.6.peg.185"/>
<comment type="subcellular location">
    <subcellularLocation>
        <location evidence="1">Cell membrane</location>
        <topology evidence="1">Multi-pass membrane protein</topology>
    </subcellularLocation>
</comment>
<dbReference type="Pfam" id="PF00571">
    <property type="entry name" value="CBS"/>
    <property type="match status" value="1"/>
</dbReference>
<keyword evidence="5 9" id="KW-1133">Transmembrane helix</keyword>
<dbReference type="SMART" id="SM01091">
    <property type="entry name" value="CorC_HlyC"/>
    <property type="match status" value="1"/>
</dbReference>
<dbReference type="PANTHER" id="PTHR43099:SF2">
    <property type="entry name" value="UPF0053 PROTEIN YRKA"/>
    <property type="match status" value="1"/>
</dbReference>
<dbReference type="Gene3D" id="3.10.580.10">
    <property type="entry name" value="CBS-domain"/>
    <property type="match status" value="1"/>
</dbReference>
<feature type="transmembrane region" description="Helical" evidence="10">
    <location>
        <begin position="131"/>
        <end position="150"/>
    </location>
</feature>
<feature type="transmembrane region" description="Helical" evidence="10">
    <location>
        <begin position="6"/>
        <end position="25"/>
    </location>
</feature>